<reference evidence="5" key="2">
    <citation type="journal article" date="2015" name="Data Brief">
        <title>Shoot transcriptome of the giant reed, Arundo donax.</title>
        <authorList>
            <person name="Barrero R.A."/>
            <person name="Guerrero F.D."/>
            <person name="Moolhuijzen P."/>
            <person name="Goolsby J.A."/>
            <person name="Tidwell J."/>
            <person name="Bellgard S.E."/>
            <person name="Bellgard M.I."/>
        </authorList>
    </citation>
    <scope>NUCLEOTIDE SEQUENCE</scope>
    <source>
        <tissue evidence="5">Shoot tissue taken approximately 20 cm above the soil surface</tissue>
    </source>
</reference>
<dbReference type="Gene3D" id="3.30.750.200">
    <property type="match status" value="1"/>
</dbReference>
<dbReference type="PANTHER" id="PTHR11918">
    <property type="entry name" value="RADICAL SAM PROTEINS"/>
    <property type="match status" value="1"/>
</dbReference>
<dbReference type="GO" id="GO:0051536">
    <property type="term" value="F:iron-sulfur cluster binding"/>
    <property type="evidence" value="ECO:0007669"/>
    <property type="project" value="InterPro"/>
</dbReference>
<dbReference type="InterPro" id="IPR058240">
    <property type="entry name" value="rSAM_sf"/>
</dbReference>
<feature type="transmembrane region" description="Helical" evidence="2">
    <location>
        <begin position="269"/>
        <end position="291"/>
    </location>
</feature>
<reference evidence="5" key="1">
    <citation type="submission" date="2014-09" db="EMBL/GenBank/DDBJ databases">
        <authorList>
            <person name="Magalhaes I.L.F."/>
            <person name="Oliveira U."/>
            <person name="Santos F.R."/>
            <person name="Vidigal T.H.D.A."/>
            <person name="Brescovit A.D."/>
            <person name="Santos A.J."/>
        </authorList>
    </citation>
    <scope>NUCLEOTIDE SEQUENCE</scope>
    <source>
        <tissue evidence="5">Shoot tissue taken approximately 20 cm above the soil surface</tissue>
    </source>
</reference>
<dbReference type="InterPro" id="IPR007197">
    <property type="entry name" value="rSAM"/>
</dbReference>
<protein>
    <submittedName>
        <fullName evidence="5">Uncharacterized protein</fullName>
    </submittedName>
</protein>
<proteinExistence type="predicted"/>
<evidence type="ECO:0000259" key="3">
    <source>
        <dbReference type="PROSITE" id="PS50926"/>
    </source>
</evidence>
<evidence type="ECO:0000256" key="1">
    <source>
        <dbReference type="ARBA" id="ARBA00022679"/>
    </source>
</evidence>
<evidence type="ECO:0000256" key="2">
    <source>
        <dbReference type="SAM" id="Phobius"/>
    </source>
</evidence>
<dbReference type="InterPro" id="IPR002792">
    <property type="entry name" value="TRAM_dom"/>
</dbReference>
<sequence>MNREYTVGEFRKVADTLCELVPGMQIATDFICGFPGETDEDFTQTVNLVKEYQFPQVHISQFYPRPGTPAARMKKVPSNEVKKRSRELTSVFESFSPYQGMEGKLERIWITEIATDGVHLVGHTKGYIQVLVIAPDSMLGTSADVKITSVGRWSVFGEVIEGSVVVREAPKQTSAQLQENGQNQVEEASCCATDSCGACACSDAAQRCGPKRCEDTSHAPQTCGDATRAEAIQSTLVRRNVASESNQGKPVGKEHQVNGVTRTVVNIDTILWCGLAVSFAATVVLVVLLAYKISATSSYARL</sequence>
<dbReference type="PROSITE" id="PS51918">
    <property type="entry name" value="RADICAL_SAM"/>
    <property type="match status" value="1"/>
</dbReference>
<dbReference type="GO" id="GO:0005783">
    <property type="term" value="C:endoplasmic reticulum"/>
    <property type="evidence" value="ECO:0007669"/>
    <property type="project" value="TreeGrafter"/>
</dbReference>
<dbReference type="PANTHER" id="PTHR11918:SF45">
    <property type="entry name" value="THREONYLCARBAMOYLADENOSINE TRNA METHYLTHIOTRANSFERASE"/>
    <property type="match status" value="1"/>
</dbReference>
<feature type="domain" description="TRAM" evidence="3">
    <location>
        <begin position="99"/>
        <end position="161"/>
    </location>
</feature>
<name>A0A0A9CM70_ARUDO</name>
<accession>A0A0A9CM70</accession>
<keyword evidence="2" id="KW-1133">Transmembrane helix</keyword>
<keyword evidence="2" id="KW-0812">Transmembrane</keyword>
<feature type="domain" description="Radical SAM core" evidence="4">
    <location>
        <begin position="1"/>
        <end position="98"/>
    </location>
</feature>
<dbReference type="EMBL" id="GBRH01220476">
    <property type="protein sequence ID" value="JAD77419.1"/>
    <property type="molecule type" value="Transcribed_RNA"/>
</dbReference>
<keyword evidence="1" id="KW-0808">Transferase</keyword>
<dbReference type="GO" id="GO:0035598">
    <property type="term" value="F:tRNA (N(6)-L-threonylcarbamoyladenosine(37)-C(2))-methylthiotransferase activity"/>
    <property type="evidence" value="ECO:0007669"/>
    <property type="project" value="TreeGrafter"/>
</dbReference>
<keyword evidence="2" id="KW-0472">Membrane</keyword>
<organism evidence="5">
    <name type="scientific">Arundo donax</name>
    <name type="common">Giant reed</name>
    <name type="synonym">Donax arundinaceus</name>
    <dbReference type="NCBI Taxonomy" id="35708"/>
    <lineage>
        <taxon>Eukaryota</taxon>
        <taxon>Viridiplantae</taxon>
        <taxon>Streptophyta</taxon>
        <taxon>Embryophyta</taxon>
        <taxon>Tracheophyta</taxon>
        <taxon>Spermatophyta</taxon>
        <taxon>Magnoliopsida</taxon>
        <taxon>Liliopsida</taxon>
        <taxon>Poales</taxon>
        <taxon>Poaceae</taxon>
        <taxon>PACMAD clade</taxon>
        <taxon>Arundinoideae</taxon>
        <taxon>Arundineae</taxon>
        <taxon>Arundo</taxon>
    </lineage>
</organism>
<dbReference type="SUPFAM" id="SSF102114">
    <property type="entry name" value="Radical SAM enzymes"/>
    <property type="match status" value="1"/>
</dbReference>
<dbReference type="PROSITE" id="PS50926">
    <property type="entry name" value="TRAM"/>
    <property type="match status" value="1"/>
</dbReference>
<evidence type="ECO:0000259" key="4">
    <source>
        <dbReference type="PROSITE" id="PS51918"/>
    </source>
</evidence>
<dbReference type="AlphaFoldDB" id="A0A0A9CM70"/>
<evidence type="ECO:0000313" key="5">
    <source>
        <dbReference type="EMBL" id="JAD77419.1"/>
    </source>
</evidence>